<evidence type="ECO:0000256" key="4">
    <source>
        <dbReference type="ARBA" id="ARBA00023163"/>
    </source>
</evidence>
<dbReference type="PANTHER" id="PTHR30603:SF47">
    <property type="entry name" value="RNA POLYMERASE SIGMA FACTOR SIGD, CHLOROPLASTIC"/>
    <property type="match status" value="1"/>
</dbReference>
<evidence type="ECO:0000259" key="5">
    <source>
        <dbReference type="Pfam" id="PF00140"/>
    </source>
</evidence>
<dbReference type="InterPro" id="IPR009042">
    <property type="entry name" value="RNA_pol_sigma70_r1_2"/>
</dbReference>
<evidence type="ECO:0000256" key="2">
    <source>
        <dbReference type="ARBA" id="ARBA00023082"/>
    </source>
</evidence>
<dbReference type="RefSeq" id="WP_117392835.1">
    <property type="nucleotide sequence ID" value="NZ_QWDC01000003.1"/>
</dbReference>
<dbReference type="EMBL" id="QWDC01000003">
    <property type="protein sequence ID" value="RFZ90630.1"/>
    <property type="molecule type" value="Genomic_DNA"/>
</dbReference>
<feature type="domain" description="RNA polymerase sigma-70 region 2" evidence="7">
    <location>
        <begin position="54"/>
        <end position="124"/>
    </location>
</feature>
<accession>A0A372NPR4</accession>
<keyword evidence="4" id="KW-0804">Transcription</keyword>
<dbReference type="InterPro" id="IPR014284">
    <property type="entry name" value="RNA_pol_sigma-70_dom"/>
</dbReference>
<evidence type="ECO:0000313" key="10">
    <source>
        <dbReference type="Proteomes" id="UP000264217"/>
    </source>
</evidence>
<protein>
    <submittedName>
        <fullName evidence="9">RNA polymerase sigma factor RpoD/SigA</fullName>
    </submittedName>
</protein>
<name>A0A372NPR4_9SPHI</name>
<proteinExistence type="predicted"/>
<dbReference type="OrthoDB" id="9809557at2"/>
<keyword evidence="2" id="KW-0731">Sigma factor</keyword>
<dbReference type="InterPro" id="IPR013324">
    <property type="entry name" value="RNA_pol_sigma_r3/r4-like"/>
</dbReference>
<dbReference type="InterPro" id="IPR007627">
    <property type="entry name" value="RNA_pol_sigma70_r2"/>
</dbReference>
<sequence length="285" mass="32319">MRNLEITQTITDRSSQVVESYLKDIAKVDLINVEEEVLLARKIKQGDKAAMERLVKANLRFVVSVAKKYQHQGLPLADLISEGNTGLIVAAHRFDETKGFKFISFAVWYIRQAIMDAISQQTRTVRLPDNHINMLTKMRKYESALEQELQRDPRPEELAECMQVPANKVKDSVMHSGRTVSMDTPIGGDDSDFTLSDRLTNAEEVDFGDMATESRTYYVEQLMSQLSHKERAVIELSFGLKGDYSLTPIDIALNFGISSERVRQLKNSGMSKLTELASRKMALFY</sequence>
<evidence type="ECO:0000256" key="1">
    <source>
        <dbReference type="ARBA" id="ARBA00023015"/>
    </source>
</evidence>
<dbReference type="Pfam" id="PF04542">
    <property type="entry name" value="Sigma70_r2"/>
    <property type="match status" value="1"/>
</dbReference>
<dbReference type="GO" id="GO:0016987">
    <property type="term" value="F:sigma factor activity"/>
    <property type="evidence" value="ECO:0007669"/>
    <property type="project" value="UniProtKB-KW"/>
</dbReference>
<dbReference type="Pfam" id="PF04539">
    <property type="entry name" value="Sigma70_r3"/>
    <property type="match status" value="1"/>
</dbReference>
<dbReference type="SUPFAM" id="SSF88659">
    <property type="entry name" value="Sigma3 and sigma4 domains of RNA polymerase sigma factors"/>
    <property type="match status" value="2"/>
</dbReference>
<gene>
    <name evidence="9" type="ORF">D0C36_16840</name>
</gene>
<organism evidence="9 10">
    <name type="scientific">Mucilaginibacter conchicola</name>
    <dbReference type="NCBI Taxonomy" id="2303333"/>
    <lineage>
        <taxon>Bacteria</taxon>
        <taxon>Pseudomonadati</taxon>
        <taxon>Bacteroidota</taxon>
        <taxon>Sphingobacteriia</taxon>
        <taxon>Sphingobacteriales</taxon>
        <taxon>Sphingobacteriaceae</taxon>
        <taxon>Mucilaginibacter</taxon>
    </lineage>
</organism>
<reference evidence="9 10" key="1">
    <citation type="submission" date="2018-08" db="EMBL/GenBank/DDBJ databases">
        <title>Mucilaginibacter sp. MYSH2.</title>
        <authorList>
            <person name="Seo T."/>
        </authorList>
    </citation>
    <scope>NUCLEOTIDE SEQUENCE [LARGE SCALE GENOMIC DNA]</scope>
    <source>
        <strain evidence="9 10">MYSH2</strain>
    </source>
</reference>
<dbReference type="GO" id="GO:0006352">
    <property type="term" value="P:DNA-templated transcription initiation"/>
    <property type="evidence" value="ECO:0007669"/>
    <property type="project" value="InterPro"/>
</dbReference>
<feature type="domain" description="RNA polymerase sigma-70 region 1.2" evidence="5">
    <location>
        <begin position="18"/>
        <end position="49"/>
    </location>
</feature>
<evidence type="ECO:0000259" key="6">
    <source>
        <dbReference type="Pfam" id="PF04539"/>
    </source>
</evidence>
<dbReference type="InterPro" id="IPR007624">
    <property type="entry name" value="RNA_pol_sigma70_r3"/>
</dbReference>
<feature type="domain" description="RNA polymerase sigma-70 region 4" evidence="8">
    <location>
        <begin position="222"/>
        <end position="273"/>
    </location>
</feature>
<dbReference type="SUPFAM" id="SSF88946">
    <property type="entry name" value="Sigma2 domain of RNA polymerase sigma factors"/>
    <property type="match status" value="1"/>
</dbReference>
<dbReference type="Pfam" id="PF04545">
    <property type="entry name" value="Sigma70_r4"/>
    <property type="match status" value="1"/>
</dbReference>
<comment type="caution">
    <text evidence="9">The sequence shown here is derived from an EMBL/GenBank/DDBJ whole genome shotgun (WGS) entry which is preliminary data.</text>
</comment>
<feature type="domain" description="RNA polymerase sigma-70 region 3" evidence="6">
    <location>
        <begin position="137"/>
        <end position="193"/>
    </location>
</feature>
<dbReference type="Gene3D" id="1.20.120.1810">
    <property type="match status" value="1"/>
</dbReference>
<evidence type="ECO:0000259" key="7">
    <source>
        <dbReference type="Pfam" id="PF04542"/>
    </source>
</evidence>
<dbReference type="InterPro" id="IPR050239">
    <property type="entry name" value="Sigma-70_RNA_pol_init_factors"/>
</dbReference>
<dbReference type="InterPro" id="IPR007630">
    <property type="entry name" value="RNA_pol_sigma70_r4"/>
</dbReference>
<keyword evidence="3" id="KW-0238">DNA-binding</keyword>
<evidence type="ECO:0000313" key="9">
    <source>
        <dbReference type="EMBL" id="RFZ90630.1"/>
    </source>
</evidence>
<dbReference type="PANTHER" id="PTHR30603">
    <property type="entry name" value="RNA POLYMERASE SIGMA FACTOR RPO"/>
    <property type="match status" value="1"/>
</dbReference>
<dbReference type="PIRSF" id="PIRSF000770">
    <property type="entry name" value="RNA_pol_sigma-SigE/K"/>
    <property type="match status" value="1"/>
</dbReference>
<dbReference type="AlphaFoldDB" id="A0A372NPR4"/>
<keyword evidence="1" id="KW-0805">Transcription regulation</keyword>
<dbReference type="GO" id="GO:0003677">
    <property type="term" value="F:DNA binding"/>
    <property type="evidence" value="ECO:0007669"/>
    <property type="project" value="UniProtKB-KW"/>
</dbReference>
<evidence type="ECO:0000259" key="8">
    <source>
        <dbReference type="Pfam" id="PF04545"/>
    </source>
</evidence>
<dbReference type="Proteomes" id="UP000264217">
    <property type="component" value="Unassembled WGS sequence"/>
</dbReference>
<dbReference type="InterPro" id="IPR013325">
    <property type="entry name" value="RNA_pol_sigma_r2"/>
</dbReference>
<dbReference type="NCBIfam" id="TIGR02937">
    <property type="entry name" value="sigma70-ECF"/>
    <property type="match status" value="1"/>
</dbReference>
<dbReference type="Gene3D" id="1.10.10.10">
    <property type="entry name" value="Winged helix-like DNA-binding domain superfamily/Winged helix DNA-binding domain"/>
    <property type="match status" value="2"/>
</dbReference>
<keyword evidence="10" id="KW-1185">Reference proteome</keyword>
<dbReference type="InterPro" id="IPR000943">
    <property type="entry name" value="RNA_pol_sigma70"/>
</dbReference>
<dbReference type="InterPro" id="IPR036388">
    <property type="entry name" value="WH-like_DNA-bd_sf"/>
</dbReference>
<evidence type="ECO:0000256" key="3">
    <source>
        <dbReference type="ARBA" id="ARBA00023125"/>
    </source>
</evidence>
<dbReference type="PRINTS" id="PR00046">
    <property type="entry name" value="SIGMA70FCT"/>
</dbReference>
<dbReference type="Pfam" id="PF00140">
    <property type="entry name" value="Sigma70_r1_2"/>
    <property type="match status" value="1"/>
</dbReference>